<evidence type="ECO:0000313" key="2">
    <source>
        <dbReference type="Proteomes" id="UP000005065"/>
    </source>
</evidence>
<dbReference type="BioCyc" id="SENT913082:G120J-2528-MONOMER"/>
<protein>
    <submittedName>
        <fullName evidence="1">Uncharacterized protein</fullName>
    </submittedName>
</protein>
<organism evidence="1 2">
    <name type="scientific">Salmonella enterica subsp. enterica serovar Senftenberg str. A4-543</name>
    <dbReference type="NCBI Taxonomy" id="913082"/>
    <lineage>
        <taxon>Bacteria</taxon>
        <taxon>Pseudomonadati</taxon>
        <taxon>Pseudomonadota</taxon>
        <taxon>Gammaproteobacteria</taxon>
        <taxon>Enterobacterales</taxon>
        <taxon>Enterobacteriaceae</taxon>
        <taxon>Salmonella</taxon>
    </lineage>
</organism>
<name>G5R1T2_SALSE</name>
<proteinExistence type="predicted"/>
<dbReference type="PATRIC" id="fig|913082.3.peg.2537"/>
<comment type="caution">
    <text evidence="1">The sequence shown here is derived from an EMBL/GenBank/DDBJ whole genome shotgun (WGS) entry which is preliminary data.</text>
</comment>
<dbReference type="Proteomes" id="UP000005065">
    <property type="component" value="Unassembled WGS sequence"/>
</dbReference>
<dbReference type="AlphaFoldDB" id="G5R1T2"/>
<dbReference type="EMBL" id="AFCU01001084">
    <property type="protein sequence ID" value="EHC86617.1"/>
    <property type="molecule type" value="Genomic_DNA"/>
</dbReference>
<gene>
    <name evidence="1" type="ORF">LTSESEN_3309</name>
</gene>
<accession>G5R1T2</accession>
<sequence length="40" mass="4664">MNIDNHNRQTGGLCKILCDFILLLCKILCDFILCDFINEF</sequence>
<evidence type="ECO:0000313" key="1">
    <source>
        <dbReference type="EMBL" id="EHC86617.1"/>
    </source>
</evidence>
<reference evidence="1 2" key="1">
    <citation type="journal article" date="2011" name="BMC Genomics">
        <title>Genome sequencing reveals diversification of virulence factor content and possible host adaptation in distinct subpopulations of Salmonella enterica.</title>
        <authorList>
            <person name="den Bakker H.C."/>
            <person name="Moreno Switt A.I."/>
            <person name="Govoni G."/>
            <person name="Cummings C.A."/>
            <person name="Ranieri M.L."/>
            <person name="Degoricija L."/>
            <person name="Hoelzer K."/>
            <person name="Rodriguez-Rivera L.D."/>
            <person name="Brown S."/>
            <person name="Bolchacova E."/>
            <person name="Furtado M.R."/>
            <person name="Wiedmann M."/>
        </authorList>
    </citation>
    <scope>NUCLEOTIDE SEQUENCE [LARGE SCALE GENOMIC DNA]</scope>
    <source>
        <strain evidence="1 2">A4-543</strain>
    </source>
</reference>